<dbReference type="GO" id="GO:0000287">
    <property type="term" value="F:magnesium ion binding"/>
    <property type="evidence" value="ECO:0007669"/>
    <property type="project" value="InterPro"/>
</dbReference>
<dbReference type="Proteomes" id="UP000557772">
    <property type="component" value="Unassembled WGS sequence"/>
</dbReference>
<dbReference type="PANTHER" id="PTHR12215">
    <property type="entry name" value="PHOSPHOPANTETHEINE TRANSFERASE"/>
    <property type="match status" value="1"/>
</dbReference>
<gene>
    <name evidence="4" type="ORF">HJ588_03190</name>
</gene>
<keyword evidence="5" id="KW-1185">Reference proteome</keyword>
<dbReference type="GO" id="GO:0019878">
    <property type="term" value="P:lysine biosynthetic process via aminoadipic acid"/>
    <property type="evidence" value="ECO:0007669"/>
    <property type="project" value="TreeGrafter"/>
</dbReference>
<comment type="caution">
    <text evidence="4">The sequence shown here is derived from an EMBL/GenBank/DDBJ whole genome shotgun (WGS) entry which is preliminary data.</text>
</comment>
<dbReference type="GO" id="GO:0005829">
    <property type="term" value="C:cytosol"/>
    <property type="evidence" value="ECO:0007669"/>
    <property type="project" value="TreeGrafter"/>
</dbReference>
<dbReference type="AlphaFoldDB" id="A0A849AGE2"/>
<dbReference type="Gene3D" id="3.90.470.20">
    <property type="entry name" value="4'-phosphopantetheinyl transferase domain"/>
    <property type="match status" value="1"/>
</dbReference>
<dbReference type="Pfam" id="PF01648">
    <property type="entry name" value="ACPS"/>
    <property type="match status" value="1"/>
</dbReference>
<evidence type="ECO:0000313" key="4">
    <source>
        <dbReference type="EMBL" id="NNG38278.1"/>
    </source>
</evidence>
<dbReference type="InterPro" id="IPR037143">
    <property type="entry name" value="4-PPantetheinyl_Trfase_dom_sf"/>
</dbReference>
<dbReference type="SUPFAM" id="SSF56214">
    <property type="entry name" value="4'-phosphopantetheinyl transferase"/>
    <property type="match status" value="2"/>
</dbReference>
<evidence type="ECO:0000256" key="1">
    <source>
        <dbReference type="ARBA" id="ARBA00010990"/>
    </source>
</evidence>
<reference evidence="4 5" key="1">
    <citation type="submission" date="2020-05" db="EMBL/GenBank/DDBJ databases">
        <title>Flexivirga sp. ID2601S isolated from air conditioner.</title>
        <authorList>
            <person name="Kim D.H."/>
        </authorList>
    </citation>
    <scope>NUCLEOTIDE SEQUENCE [LARGE SCALE GENOMIC DNA]</scope>
    <source>
        <strain evidence="4 5">ID2601S</strain>
    </source>
</reference>
<organism evidence="4 5">
    <name type="scientific">Flexivirga aerilata</name>
    <dbReference type="NCBI Taxonomy" id="1656889"/>
    <lineage>
        <taxon>Bacteria</taxon>
        <taxon>Bacillati</taxon>
        <taxon>Actinomycetota</taxon>
        <taxon>Actinomycetes</taxon>
        <taxon>Micrococcales</taxon>
        <taxon>Dermacoccaceae</taxon>
        <taxon>Flexivirga</taxon>
    </lineage>
</organism>
<evidence type="ECO:0000256" key="2">
    <source>
        <dbReference type="ARBA" id="ARBA00022679"/>
    </source>
</evidence>
<comment type="similarity">
    <text evidence="1">Belongs to the P-Pant transferase superfamily. Gsp/Sfp/HetI/AcpT family.</text>
</comment>
<keyword evidence="2 4" id="KW-0808">Transferase</keyword>
<accession>A0A849AGE2</accession>
<dbReference type="InterPro" id="IPR008278">
    <property type="entry name" value="4-PPantetheinyl_Trfase_dom"/>
</dbReference>
<evidence type="ECO:0000259" key="3">
    <source>
        <dbReference type="Pfam" id="PF01648"/>
    </source>
</evidence>
<dbReference type="RefSeq" id="WP_171151862.1">
    <property type="nucleotide sequence ID" value="NZ_JABENB010000001.1"/>
</dbReference>
<name>A0A849AGE2_9MICO</name>
<proteinExistence type="inferred from homology"/>
<sequence>MTRRADIASPSLAGVSLHLGRTSRALTTWQRDALTASDHDRAARYRRSADALRWASRRAVLRRLLAARVGTAPNRLEFGRAPCPRCGRTSHGRPVVVTAPWLHFSVSGSGDHWLIGISSAHVLGVDLERARPVDVDAISRLACSSTEQRVLRLSPGSGLRLWVRKEAALKARGCGLGSGIRTVLEDPTLSVADVNFGPTLLAACAVVAADGSAARVGQTG</sequence>
<dbReference type="InterPro" id="IPR050559">
    <property type="entry name" value="P-Pant_transferase_sf"/>
</dbReference>
<protein>
    <submittedName>
        <fullName evidence="4">4'-phosphopantetheinyl transferase superfamily protein</fullName>
    </submittedName>
</protein>
<dbReference type="PANTHER" id="PTHR12215:SF10">
    <property type="entry name" value="L-AMINOADIPATE-SEMIALDEHYDE DEHYDROGENASE-PHOSPHOPANTETHEINYL TRANSFERASE"/>
    <property type="match status" value="1"/>
</dbReference>
<dbReference type="GO" id="GO:0008897">
    <property type="term" value="F:holo-[acyl-carrier-protein] synthase activity"/>
    <property type="evidence" value="ECO:0007669"/>
    <property type="project" value="InterPro"/>
</dbReference>
<dbReference type="EMBL" id="JABENB010000001">
    <property type="protein sequence ID" value="NNG38278.1"/>
    <property type="molecule type" value="Genomic_DNA"/>
</dbReference>
<evidence type="ECO:0000313" key="5">
    <source>
        <dbReference type="Proteomes" id="UP000557772"/>
    </source>
</evidence>
<feature type="domain" description="4'-phosphopantetheinyl transferase" evidence="3">
    <location>
        <begin position="123"/>
        <end position="181"/>
    </location>
</feature>